<comment type="caution">
    <text evidence="2">The sequence shown here is derived from an EMBL/GenBank/DDBJ whole genome shotgun (WGS) entry which is preliminary data.</text>
</comment>
<dbReference type="Proteomes" id="UP000541154">
    <property type="component" value="Unassembled WGS sequence"/>
</dbReference>
<feature type="region of interest" description="Disordered" evidence="1">
    <location>
        <begin position="29"/>
        <end position="57"/>
    </location>
</feature>
<sequence length="75" mass="8429">MFDNPRVTLITHAGNPRLPITRRRVVGLNPEPSNLRVSGNPRVMARPSGGLPHLNDNSHLNNKYEAIQVFTPHRL</sequence>
<feature type="non-terminal residue" evidence="2">
    <location>
        <position position="75"/>
    </location>
</feature>
<evidence type="ECO:0000313" key="2">
    <source>
        <dbReference type="EMBL" id="KAF5854948.1"/>
    </source>
</evidence>
<organism evidence="2 3">
    <name type="scientific">Petromyces alliaceus</name>
    <name type="common">Aspergillus alliaceus</name>
    <dbReference type="NCBI Taxonomy" id="209559"/>
    <lineage>
        <taxon>Eukaryota</taxon>
        <taxon>Fungi</taxon>
        <taxon>Dikarya</taxon>
        <taxon>Ascomycota</taxon>
        <taxon>Pezizomycotina</taxon>
        <taxon>Eurotiomycetes</taxon>
        <taxon>Eurotiomycetidae</taxon>
        <taxon>Eurotiales</taxon>
        <taxon>Aspergillaceae</taxon>
        <taxon>Aspergillus</taxon>
        <taxon>Aspergillus subgen. Circumdati</taxon>
    </lineage>
</organism>
<evidence type="ECO:0000256" key="1">
    <source>
        <dbReference type="SAM" id="MobiDB-lite"/>
    </source>
</evidence>
<gene>
    <name evidence="2" type="ORF">ETB97_010547</name>
</gene>
<name>A0A8H5ZQD7_PETAA</name>
<evidence type="ECO:0000313" key="3">
    <source>
        <dbReference type="Proteomes" id="UP000541154"/>
    </source>
</evidence>
<keyword evidence="3" id="KW-1185">Reference proteome</keyword>
<dbReference type="AlphaFoldDB" id="A0A8H5ZQD7"/>
<reference evidence="2 3" key="1">
    <citation type="submission" date="2019-04" db="EMBL/GenBank/DDBJ databases">
        <title>Aspergillus burnettii sp. nov., novel species from soil in southeast Queensland.</title>
        <authorList>
            <person name="Gilchrist C.L.M."/>
            <person name="Pitt J.I."/>
            <person name="Lange L."/>
            <person name="Lacey H.J."/>
            <person name="Vuong D."/>
            <person name="Midgley D.J."/>
            <person name="Greenfield P."/>
            <person name="Bradbury M."/>
            <person name="Lacey E."/>
            <person name="Busk P.K."/>
            <person name="Pilgaard B."/>
            <person name="Chooi Y.H."/>
            <person name="Piggott A.M."/>
        </authorList>
    </citation>
    <scope>NUCLEOTIDE SEQUENCE [LARGE SCALE GENOMIC DNA]</scope>
    <source>
        <strain evidence="2 3">FRR 5400</strain>
    </source>
</reference>
<protein>
    <submittedName>
        <fullName evidence="2">Uncharacterized protein</fullName>
    </submittedName>
</protein>
<dbReference type="EMBL" id="SPNV01000570">
    <property type="protein sequence ID" value="KAF5854948.1"/>
    <property type="molecule type" value="Genomic_DNA"/>
</dbReference>
<accession>A0A8H5ZQD7</accession>
<proteinExistence type="predicted"/>